<gene>
    <name evidence="2" type="ORF">H1R20_g7226</name>
</gene>
<proteinExistence type="predicted"/>
<dbReference type="PANTHER" id="PTHR11439">
    <property type="entry name" value="GAG-POL-RELATED RETROTRANSPOSON"/>
    <property type="match status" value="1"/>
</dbReference>
<evidence type="ECO:0000259" key="1">
    <source>
        <dbReference type="Pfam" id="PF07727"/>
    </source>
</evidence>
<dbReference type="OrthoDB" id="3243429at2759"/>
<dbReference type="SUPFAM" id="SSF56672">
    <property type="entry name" value="DNA/RNA polymerases"/>
    <property type="match status" value="1"/>
</dbReference>
<sequence>MEHAHIATAAGRSQRAFPRVLDLERPPRTYKEAQMRPDSGLWQAAMQREVDSLKEKGVYKSVRPPPGCKPIGTKWVYAFKHDEEGNVLVGNEKVRVVCQGCSQHPSTYGTTSSPVPKTVSIRTVIAYAVTNDWELRGFDFKVAFLHASLSEEVYIRQIPGFPENDPTHVLRLKKALYGLKQSAYEFYKYLNATMSLIGLTRLDMDRAVWLGVWTESPDPPNIPMPANGAPLILIVPVHVDDGLAATNSLPLYDWFIAQLRACGVDVKDLGPVSVYLGIHFIRDRQRRTLYLSQEAYITDVMSEFGLLDCTPRKVPLDGPVHEIMAAVMDPSSLPGNMSDEDIKALYQKIVGIITYIASTLRSELAHVAMALGQYSSRPNRQLLLAAKGVLRYLSGTRIFCLTYPAPRPKHDTDTPAPHPATCGMSDADWATDASDRKSVSGYCFFYQDCLVSWSAVKQRTVSLSSTEAEYYSLAHAMCEALWLRLFFSCFGLPRAYPFSTPRR</sequence>
<dbReference type="AlphaFoldDB" id="A0A9W8JFE4"/>
<evidence type="ECO:0000313" key="2">
    <source>
        <dbReference type="EMBL" id="KAJ2929845.1"/>
    </source>
</evidence>
<dbReference type="Pfam" id="PF07727">
    <property type="entry name" value="RVT_2"/>
    <property type="match status" value="1"/>
</dbReference>
<dbReference type="InterPro" id="IPR013103">
    <property type="entry name" value="RVT_2"/>
</dbReference>
<feature type="non-terminal residue" evidence="2">
    <location>
        <position position="503"/>
    </location>
</feature>
<dbReference type="CDD" id="cd09272">
    <property type="entry name" value="RNase_HI_RT_Ty1"/>
    <property type="match status" value="1"/>
</dbReference>
<organism evidence="2 3">
    <name type="scientific">Candolleomyces eurysporus</name>
    <dbReference type="NCBI Taxonomy" id="2828524"/>
    <lineage>
        <taxon>Eukaryota</taxon>
        <taxon>Fungi</taxon>
        <taxon>Dikarya</taxon>
        <taxon>Basidiomycota</taxon>
        <taxon>Agaricomycotina</taxon>
        <taxon>Agaricomycetes</taxon>
        <taxon>Agaricomycetidae</taxon>
        <taxon>Agaricales</taxon>
        <taxon>Agaricineae</taxon>
        <taxon>Psathyrellaceae</taxon>
        <taxon>Candolleomyces</taxon>
    </lineage>
</organism>
<evidence type="ECO:0000313" key="3">
    <source>
        <dbReference type="Proteomes" id="UP001140091"/>
    </source>
</evidence>
<dbReference type="Proteomes" id="UP001140091">
    <property type="component" value="Unassembled WGS sequence"/>
</dbReference>
<protein>
    <recommendedName>
        <fullName evidence="1">Reverse transcriptase Ty1/copia-type domain-containing protein</fullName>
    </recommendedName>
</protein>
<name>A0A9W8JFE4_9AGAR</name>
<dbReference type="PANTHER" id="PTHR11439:SF483">
    <property type="entry name" value="PEPTIDE SYNTHASE GLIP-LIKE, PUTATIVE (AFU_ORTHOLOGUE AFUA_3G12920)-RELATED"/>
    <property type="match status" value="1"/>
</dbReference>
<keyword evidence="3" id="KW-1185">Reference proteome</keyword>
<comment type="caution">
    <text evidence="2">The sequence shown here is derived from an EMBL/GenBank/DDBJ whole genome shotgun (WGS) entry which is preliminary data.</text>
</comment>
<dbReference type="EMBL" id="JANBPK010000856">
    <property type="protein sequence ID" value="KAJ2929845.1"/>
    <property type="molecule type" value="Genomic_DNA"/>
</dbReference>
<accession>A0A9W8JFE4</accession>
<reference evidence="2" key="1">
    <citation type="submission" date="2022-06" db="EMBL/GenBank/DDBJ databases">
        <title>Genome Sequence of Candolleomyces eurysporus.</title>
        <authorList>
            <person name="Buettner E."/>
        </authorList>
    </citation>
    <scope>NUCLEOTIDE SEQUENCE</scope>
    <source>
        <strain evidence="2">VTCC 930004</strain>
    </source>
</reference>
<feature type="domain" description="Reverse transcriptase Ty1/copia-type" evidence="1">
    <location>
        <begin position="58"/>
        <end position="316"/>
    </location>
</feature>
<dbReference type="InterPro" id="IPR043502">
    <property type="entry name" value="DNA/RNA_pol_sf"/>
</dbReference>